<evidence type="ECO:0000259" key="1">
    <source>
        <dbReference type="PROSITE" id="PS50995"/>
    </source>
</evidence>
<dbReference type="InterPro" id="IPR036388">
    <property type="entry name" value="WH-like_DNA-bd_sf"/>
</dbReference>
<dbReference type="Pfam" id="PF12802">
    <property type="entry name" value="MarR_2"/>
    <property type="match status" value="1"/>
</dbReference>
<dbReference type="GO" id="GO:0003700">
    <property type="term" value="F:DNA-binding transcription factor activity"/>
    <property type="evidence" value="ECO:0007669"/>
    <property type="project" value="InterPro"/>
</dbReference>
<dbReference type="PANTHER" id="PTHR33164">
    <property type="entry name" value="TRANSCRIPTIONAL REGULATOR, MARR FAMILY"/>
    <property type="match status" value="1"/>
</dbReference>
<proteinExistence type="predicted"/>
<keyword evidence="3" id="KW-1185">Reference proteome</keyword>
<dbReference type="GO" id="GO:0003677">
    <property type="term" value="F:DNA binding"/>
    <property type="evidence" value="ECO:0007669"/>
    <property type="project" value="UniProtKB-KW"/>
</dbReference>
<dbReference type="STRING" id="560819.SAMN05428998_12149"/>
<dbReference type="PRINTS" id="PR00598">
    <property type="entry name" value="HTHMARR"/>
</dbReference>
<dbReference type="GO" id="GO:0006950">
    <property type="term" value="P:response to stress"/>
    <property type="evidence" value="ECO:0007669"/>
    <property type="project" value="TreeGrafter"/>
</dbReference>
<keyword evidence="2" id="KW-0238">DNA-binding</keyword>
<dbReference type="Gene3D" id="1.10.10.10">
    <property type="entry name" value="Winged helix-like DNA-binding domain superfamily/Winged helix DNA-binding domain"/>
    <property type="match status" value="1"/>
</dbReference>
<evidence type="ECO:0000313" key="3">
    <source>
        <dbReference type="Proteomes" id="UP000192917"/>
    </source>
</evidence>
<dbReference type="SUPFAM" id="SSF46785">
    <property type="entry name" value="Winged helix' DNA-binding domain"/>
    <property type="match status" value="1"/>
</dbReference>
<name>A0A1Y6CD99_9PROT</name>
<evidence type="ECO:0000313" key="2">
    <source>
        <dbReference type="EMBL" id="SMF56996.1"/>
    </source>
</evidence>
<organism evidence="2 3">
    <name type="scientific">Tistlia consotensis USBA 355</name>
    <dbReference type="NCBI Taxonomy" id="560819"/>
    <lineage>
        <taxon>Bacteria</taxon>
        <taxon>Pseudomonadati</taxon>
        <taxon>Pseudomonadota</taxon>
        <taxon>Alphaproteobacteria</taxon>
        <taxon>Rhodospirillales</taxon>
        <taxon>Rhodovibrionaceae</taxon>
        <taxon>Tistlia</taxon>
    </lineage>
</organism>
<dbReference type="PROSITE" id="PS50995">
    <property type="entry name" value="HTH_MARR_2"/>
    <property type="match status" value="1"/>
</dbReference>
<protein>
    <submittedName>
        <fullName evidence="2">Winged helix DNA-binding domain-containing protein</fullName>
    </submittedName>
</protein>
<feature type="domain" description="HTH marR-type" evidence="1">
    <location>
        <begin position="1"/>
        <end position="98"/>
    </location>
</feature>
<dbReference type="InterPro" id="IPR000835">
    <property type="entry name" value="HTH_MarR-typ"/>
</dbReference>
<dbReference type="PANTHER" id="PTHR33164:SF57">
    <property type="entry name" value="MARR-FAMILY TRANSCRIPTIONAL REGULATOR"/>
    <property type="match status" value="1"/>
</dbReference>
<dbReference type="SMART" id="SM00347">
    <property type="entry name" value="HTH_MARR"/>
    <property type="match status" value="1"/>
</dbReference>
<dbReference type="InterPro" id="IPR039422">
    <property type="entry name" value="MarR/SlyA-like"/>
</dbReference>
<gene>
    <name evidence="2" type="ORF">SAMN05428998_12149</name>
</gene>
<reference evidence="2 3" key="1">
    <citation type="submission" date="2017-04" db="EMBL/GenBank/DDBJ databases">
        <authorList>
            <person name="Afonso C.L."/>
            <person name="Miller P.J."/>
            <person name="Scott M.A."/>
            <person name="Spackman E."/>
            <person name="Goraichik I."/>
            <person name="Dimitrov K.M."/>
            <person name="Suarez D.L."/>
            <person name="Swayne D.E."/>
        </authorList>
    </citation>
    <scope>NUCLEOTIDE SEQUENCE [LARGE SCALE GENOMIC DNA]</scope>
    <source>
        <strain evidence="2 3">USBA 355</strain>
    </source>
</reference>
<dbReference type="EMBL" id="FWZX01000021">
    <property type="protein sequence ID" value="SMF56996.1"/>
    <property type="molecule type" value="Genomic_DNA"/>
</dbReference>
<dbReference type="AlphaFoldDB" id="A0A1Y6CD99"/>
<sequence>MLRHIARDGSRVTELAERARMTKQSMAQLVDALRERGYAELAPDPSDGRAKLVRLTERGWQLHDALVAISREFEADRAREMGEETWRRLRGLLEELTQLLGRERGRPAG</sequence>
<accession>A0A1Y6CD99</accession>
<dbReference type="Proteomes" id="UP000192917">
    <property type="component" value="Unassembled WGS sequence"/>
</dbReference>
<dbReference type="InterPro" id="IPR036390">
    <property type="entry name" value="WH_DNA-bd_sf"/>
</dbReference>